<evidence type="ECO:0000313" key="3">
    <source>
        <dbReference type="EMBL" id="PMC65009.1"/>
    </source>
</evidence>
<dbReference type="EMBL" id="PNHG01000003">
    <property type="protein sequence ID" value="PMC65009.1"/>
    <property type="molecule type" value="Genomic_DNA"/>
</dbReference>
<proteinExistence type="predicted"/>
<feature type="domain" description="CGL2689-like C-terminal" evidence="2">
    <location>
        <begin position="130"/>
        <end position="227"/>
    </location>
</feature>
<dbReference type="InterPro" id="IPR054507">
    <property type="entry name" value="CGL2689-like_C"/>
</dbReference>
<keyword evidence="4" id="KW-1185">Reference proteome</keyword>
<evidence type="ECO:0000259" key="2">
    <source>
        <dbReference type="Pfam" id="PF22242"/>
    </source>
</evidence>
<dbReference type="RefSeq" id="WP_102723504.1">
    <property type="nucleotide sequence ID" value="NZ_PNHG01000003.1"/>
</dbReference>
<dbReference type="Pfam" id="PF10727">
    <property type="entry name" value="Rossmann-like"/>
    <property type="match status" value="1"/>
</dbReference>
<dbReference type="Gene3D" id="1.10.1040.40">
    <property type="match status" value="1"/>
</dbReference>
<dbReference type="InterPro" id="IPR019665">
    <property type="entry name" value="OxRdtase/DH_put_Rossmann_dom"/>
</dbReference>
<organism evidence="3 4">
    <name type="scientific">Corynebacterium tuscaniense</name>
    <dbReference type="NCBI Taxonomy" id="302449"/>
    <lineage>
        <taxon>Bacteria</taxon>
        <taxon>Bacillati</taxon>
        <taxon>Actinomycetota</taxon>
        <taxon>Actinomycetes</taxon>
        <taxon>Mycobacteriales</taxon>
        <taxon>Corynebacteriaceae</taxon>
        <taxon>Corynebacterium</taxon>
    </lineage>
</organism>
<reference evidence="3 4" key="1">
    <citation type="submission" date="2017-09" db="EMBL/GenBank/DDBJ databases">
        <title>Bacterial strain isolated from the female urinary microbiota.</title>
        <authorList>
            <person name="Thomas-White K."/>
            <person name="Kumar N."/>
            <person name="Forster S."/>
            <person name="Putonti C."/>
            <person name="Lawley T."/>
            <person name="Wolfe A.J."/>
        </authorList>
    </citation>
    <scope>NUCLEOTIDE SEQUENCE [LARGE SCALE GENOMIC DNA]</scope>
    <source>
        <strain evidence="3 4">UMB0792</strain>
    </source>
</reference>
<evidence type="ECO:0000313" key="4">
    <source>
        <dbReference type="Proteomes" id="UP000235836"/>
    </source>
</evidence>
<evidence type="ECO:0000259" key="1">
    <source>
        <dbReference type="Pfam" id="PF10727"/>
    </source>
</evidence>
<accession>A0A2N6T6T4</accession>
<dbReference type="Gene3D" id="3.40.50.720">
    <property type="entry name" value="NAD(P)-binding Rossmann-like Domain"/>
    <property type="match status" value="1"/>
</dbReference>
<dbReference type="Proteomes" id="UP000235836">
    <property type="component" value="Unassembled WGS sequence"/>
</dbReference>
<dbReference type="Pfam" id="PF22242">
    <property type="entry name" value="6PGD_like"/>
    <property type="match status" value="1"/>
</dbReference>
<name>A0A2N6T6T4_9CORY</name>
<comment type="caution">
    <text evidence="3">The sequence shown here is derived from an EMBL/GenBank/DDBJ whole genome shotgun (WGS) entry which is preliminary data.</text>
</comment>
<gene>
    <name evidence="3" type="ORF">CJ203_03060</name>
</gene>
<feature type="domain" description="Putative oxidoreductase/dehydrogenase Rossmann-like" evidence="1">
    <location>
        <begin position="40"/>
        <end position="94"/>
    </location>
</feature>
<protein>
    <submittedName>
        <fullName evidence="3">Uncharacterized protein</fullName>
    </submittedName>
</protein>
<dbReference type="AlphaFoldDB" id="A0A2N6T6T4"/>
<sequence>MTQPRLTVGVLGDRESVELFERAGHTARQINGDGDHLDVDMIVLDAPGVPLDVMVDQWLGQVRRGQLVMHTSLEYGVQVLDPLEVQGAIVMAAHRVWKDFWVASAADEVGESVLSLLIPEMGGNLTMIEDAQRPAIMAGKRMLKLVDVARQDAFTLLTQAVPAIELGLDECWSLPGEGQNLQVDVPHLEQMYHTIEDPSIGRLFVELVRRQASRTGAAAVELWAMGKNAL</sequence>